<dbReference type="InterPro" id="IPR001088">
    <property type="entry name" value="Glyco_hydro_4"/>
</dbReference>
<dbReference type="GO" id="GO:0004553">
    <property type="term" value="F:hydrolase activity, hydrolyzing O-glycosyl compounds"/>
    <property type="evidence" value="ECO:0007669"/>
    <property type="project" value="InterPro"/>
</dbReference>
<sequence length="471" mass="55357">MKISIIGAGSVRFALQLVGDIAQTEELSREDTHIYMMDVHERRLNASYILARKYVEELNSPVKIVKTSSLDEAIDGADFIINTAYPYDPRYHDSGSQRWDEVTKVGEKHGYYRGIDSQELNMVSTYTYVLSSYPDMKLALEIAEKMKKMAPKAYLMQTANPVFEITQAVRRWTGANIVGFCHGVAGVYEVFEKLDLDPEEVDWQVAGVNHGIWLNRFRYRGEDAYPLLDEWIEKKLPEWEPKNPWDTQMSPAAMDMYKFYGMLPIGDTVRNGSWKYHYNLETKKKWFGKFGGIDNEVERPKFHEQLRRARERLIKLAEEVQQNPGMKLTEEHPEIFPKGKLSGEQHIPFINAIANNKRVRLFLNVENQGTLKDFPDDVVMELPVWVDCCGIHREKVEPDLTHRIKIFYLWPRILRMEWNLEAYISRDRKVLEEILIRDPRTKSYEQIVQVLDEIFNLPFNEELRRYYKEKL</sequence>
<comment type="similarity">
    <text evidence="2 12">Belongs to the glycosyl hydrolase 4 family.</text>
</comment>
<dbReference type="AlphaFoldDB" id="A0A101ES16"/>
<dbReference type="EMBL" id="LGFG01000014">
    <property type="protein sequence ID" value="KUK23595.1"/>
    <property type="molecule type" value="Genomic_DNA"/>
</dbReference>
<keyword evidence="10" id="KW-0170">Cobalt</keyword>
<evidence type="ECO:0000256" key="10">
    <source>
        <dbReference type="PIRSR" id="PIRSR601088-3"/>
    </source>
</evidence>
<evidence type="ECO:0000313" key="15">
    <source>
        <dbReference type="Proteomes" id="UP000058636"/>
    </source>
</evidence>
<evidence type="ECO:0000313" key="14">
    <source>
        <dbReference type="EMBL" id="KUK23595.1"/>
    </source>
</evidence>
<evidence type="ECO:0000256" key="8">
    <source>
        <dbReference type="ARBA" id="ARBA00023295"/>
    </source>
</evidence>
<evidence type="ECO:0000256" key="9">
    <source>
        <dbReference type="PIRSR" id="PIRSR601088-2"/>
    </source>
</evidence>
<proteinExistence type="inferred from homology"/>
<gene>
    <name evidence="14" type="ORF">XD57_0316</name>
</gene>
<feature type="binding site" evidence="10">
    <location>
        <position position="210"/>
    </location>
    <ligand>
        <name>Mn(2+)</name>
        <dbReference type="ChEBI" id="CHEBI:29035"/>
    </ligand>
</feature>
<organism evidence="14 15">
    <name type="scientific">Thermotoga petrophila</name>
    <dbReference type="NCBI Taxonomy" id="93929"/>
    <lineage>
        <taxon>Bacteria</taxon>
        <taxon>Thermotogati</taxon>
        <taxon>Thermotogota</taxon>
        <taxon>Thermotogae</taxon>
        <taxon>Thermotogales</taxon>
        <taxon>Thermotogaceae</taxon>
        <taxon>Thermotoga</taxon>
    </lineage>
</organism>
<dbReference type="SUPFAM" id="SSF56327">
    <property type="entry name" value="LDH C-terminal domain-like"/>
    <property type="match status" value="1"/>
</dbReference>
<dbReference type="InterPro" id="IPR053715">
    <property type="entry name" value="GH4_Enzyme_sf"/>
</dbReference>
<keyword evidence="10" id="KW-0408">Iron</keyword>
<dbReference type="PATRIC" id="fig|93930.3.peg.1099"/>
<dbReference type="SMR" id="A0A101ES16"/>
<dbReference type="Pfam" id="PF02056">
    <property type="entry name" value="Glyco_hydro_4"/>
    <property type="match status" value="1"/>
</dbReference>
<feature type="domain" description="Glycosyl hydrolase family 4 C-terminal" evidence="13">
    <location>
        <begin position="205"/>
        <end position="441"/>
    </location>
</feature>
<dbReference type="OMA" id="KYPMREK"/>
<dbReference type="Proteomes" id="UP000058636">
    <property type="component" value="Unassembled WGS sequence"/>
</dbReference>
<dbReference type="PRINTS" id="PR00732">
    <property type="entry name" value="GLHYDRLASE4"/>
</dbReference>
<dbReference type="GO" id="GO:0005975">
    <property type="term" value="P:carbohydrate metabolic process"/>
    <property type="evidence" value="ECO:0007669"/>
    <property type="project" value="InterPro"/>
</dbReference>
<dbReference type="SUPFAM" id="SSF51735">
    <property type="entry name" value="NAD(P)-binding Rossmann-fold domains"/>
    <property type="match status" value="1"/>
</dbReference>
<dbReference type="InterPro" id="IPR015955">
    <property type="entry name" value="Lactate_DH/Glyco_Ohase_4_C"/>
</dbReference>
<evidence type="ECO:0000256" key="3">
    <source>
        <dbReference type="ARBA" id="ARBA00022723"/>
    </source>
</evidence>
<evidence type="ECO:0000256" key="6">
    <source>
        <dbReference type="ARBA" id="ARBA00023211"/>
    </source>
</evidence>
<evidence type="ECO:0000256" key="4">
    <source>
        <dbReference type="ARBA" id="ARBA00022801"/>
    </source>
</evidence>
<keyword evidence="3 10" id="KW-0479">Metal-binding</keyword>
<reference evidence="14 15" key="1">
    <citation type="journal article" date="2015" name="MBio">
        <title>Genome-Resolved Metagenomic Analysis Reveals Roles for Candidate Phyla and Other Microbial Community Members in Biogeochemical Transformations in Oil Reservoirs.</title>
        <authorList>
            <person name="Hu P."/>
            <person name="Tom L."/>
            <person name="Singh A."/>
            <person name="Thomas B.C."/>
            <person name="Baker B.J."/>
            <person name="Piceno Y.M."/>
            <person name="Andersen G.L."/>
            <person name="Banfield J.F."/>
        </authorList>
    </citation>
    <scope>NUCLEOTIDE SEQUENCE [LARGE SCALE GENOMIC DNA]</scope>
    <source>
        <strain evidence="14">46_26</strain>
    </source>
</reference>
<feature type="site" description="Increases basicity of active site Tyr" evidence="11">
    <location>
        <position position="119"/>
    </location>
</feature>
<evidence type="ECO:0000256" key="12">
    <source>
        <dbReference type="RuleBase" id="RU361152"/>
    </source>
</evidence>
<keyword evidence="5 12" id="KW-0520">NAD</keyword>
<dbReference type="Gene3D" id="3.90.1820.10">
    <property type="entry name" value="AglA-like glucosidase"/>
    <property type="match status" value="1"/>
</dbReference>
<keyword evidence="7" id="KW-0119">Carbohydrate metabolism</keyword>
<evidence type="ECO:0000256" key="2">
    <source>
        <dbReference type="ARBA" id="ARBA00010141"/>
    </source>
</evidence>
<feature type="binding site" evidence="9">
    <location>
        <position position="160"/>
    </location>
    <ligand>
        <name>substrate</name>
    </ligand>
</feature>
<dbReference type="GO" id="GO:0046872">
    <property type="term" value="F:metal ion binding"/>
    <property type="evidence" value="ECO:0007669"/>
    <property type="project" value="UniProtKB-KW"/>
</dbReference>
<keyword evidence="6 10" id="KW-0464">Manganese</keyword>
<dbReference type="CDD" id="cd05297">
    <property type="entry name" value="GH4_alpha_glucosidase_galactosidase"/>
    <property type="match status" value="1"/>
</dbReference>
<keyword evidence="10" id="KW-0533">Nickel</keyword>
<keyword evidence="8 12" id="KW-0326">Glycosidase</keyword>
<dbReference type="GO" id="GO:0016616">
    <property type="term" value="F:oxidoreductase activity, acting on the CH-OH group of donors, NAD or NADP as acceptor"/>
    <property type="evidence" value="ECO:0007669"/>
    <property type="project" value="InterPro"/>
</dbReference>
<evidence type="ECO:0000256" key="7">
    <source>
        <dbReference type="ARBA" id="ARBA00023277"/>
    </source>
</evidence>
<evidence type="ECO:0000256" key="1">
    <source>
        <dbReference type="ARBA" id="ARBA00001936"/>
    </source>
</evidence>
<protein>
    <submittedName>
        <fullName evidence="14">Glycoside hydrolase, family 4</fullName>
    </submittedName>
</protein>
<dbReference type="PANTHER" id="PTHR32092">
    <property type="entry name" value="6-PHOSPHO-BETA-GLUCOSIDASE-RELATED"/>
    <property type="match status" value="1"/>
</dbReference>
<name>A0A101ES16_9THEM</name>
<evidence type="ECO:0000256" key="11">
    <source>
        <dbReference type="PIRSR" id="PIRSR601088-4"/>
    </source>
</evidence>
<dbReference type="Pfam" id="PF11975">
    <property type="entry name" value="Glyco_hydro_4C"/>
    <property type="match status" value="1"/>
</dbReference>
<evidence type="ECO:0000256" key="5">
    <source>
        <dbReference type="ARBA" id="ARBA00023027"/>
    </source>
</evidence>
<dbReference type="PANTHER" id="PTHR32092:SF3">
    <property type="entry name" value="PUTATIVE-RELATED"/>
    <property type="match status" value="1"/>
</dbReference>
<evidence type="ECO:0000259" key="13">
    <source>
        <dbReference type="Pfam" id="PF11975"/>
    </source>
</evidence>
<comment type="cofactor">
    <cofactor evidence="12">
        <name>NAD(+)</name>
        <dbReference type="ChEBI" id="CHEBI:57540"/>
    </cofactor>
    <text evidence="12">Binds 1 NAD(+) per subunit.</text>
</comment>
<accession>A0A101ES16</accession>
<comment type="cofactor">
    <cofactor evidence="1">
        <name>Mn(2+)</name>
        <dbReference type="ChEBI" id="CHEBI:29035"/>
    </cofactor>
</comment>
<feature type="binding site" evidence="10">
    <location>
        <position position="181"/>
    </location>
    <ligand>
        <name>Mn(2+)</name>
        <dbReference type="ChEBI" id="CHEBI:29035"/>
    </ligand>
</feature>
<keyword evidence="4 12" id="KW-0378">Hydrolase</keyword>
<comment type="caution">
    <text evidence="14">The sequence shown here is derived from an EMBL/GenBank/DDBJ whole genome shotgun (WGS) entry which is preliminary data.</text>
</comment>
<dbReference type="InterPro" id="IPR036291">
    <property type="entry name" value="NAD(P)-bd_dom_sf"/>
</dbReference>
<dbReference type="InterPro" id="IPR053487">
    <property type="entry name" value="Alpha-glycosidase"/>
</dbReference>
<dbReference type="InterPro" id="IPR022616">
    <property type="entry name" value="Glyco_hydro_4_C"/>
</dbReference>
<dbReference type="NCBIfam" id="NF041089">
    <property type="entry name" value="alpha_gluc_AglA"/>
    <property type="match status" value="1"/>
</dbReference>